<evidence type="ECO:0000256" key="2">
    <source>
        <dbReference type="SAM" id="SignalP"/>
    </source>
</evidence>
<feature type="chain" id="PRO_5040176369" evidence="2">
    <location>
        <begin position="32"/>
        <end position="154"/>
    </location>
</feature>
<protein>
    <submittedName>
        <fullName evidence="3">Uncharacterized protein</fullName>
    </submittedName>
</protein>
<name>A0A9P5TFJ3_GYMJU</name>
<keyword evidence="2" id="KW-0732">Signal</keyword>
<organism evidence="3 4">
    <name type="scientific">Gymnopilus junonius</name>
    <name type="common">Spectacular rustgill mushroom</name>
    <name type="synonym">Gymnopilus spectabilis subsp. junonius</name>
    <dbReference type="NCBI Taxonomy" id="109634"/>
    <lineage>
        <taxon>Eukaryota</taxon>
        <taxon>Fungi</taxon>
        <taxon>Dikarya</taxon>
        <taxon>Basidiomycota</taxon>
        <taxon>Agaricomycotina</taxon>
        <taxon>Agaricomycetes</taxon>
        <taxon>Agaricomycetidae</taxon>
        <taxon>Agaricales</taxon>
        <taxon>Agaricineae</taxon>
        <taxon>Hymenogastraceae</taxon>
        <taxon>Gymnopilus</taxon>
    </lineage>
</organism>
<gene>
    <name evidence="3" type="ORF">CPB84DRAFT_1754067</name>
</gene>
<sequence>MGRLYPCQSLGFAALFFLLLELIGCLKCTGGLENDSSDLSGMVKSREGWQKEMAKWVQKQGEHTDNGTDSDDDDDVLSMVMYGHGRSKWLLWSLDLLFGGWKELSIDEQTRWSRRQNAYMEEARLMELLADEEADENPVPDDGELEGLGNDFEG</sequence>
<feature type="signal peptide" evidence="2">
    <location>
        <begin position="1"/>
        <end position="31"/>
    </location>
</feature>
<dbReference type="Proteomes" id="UP000724874">
    <property type="component" value="Unassembled WGS sequence"/>
</dbReference>
<dbReference type="OrthoDB" id="3013045at2759"/>
<evidence type="ECO:0000313" key="4">
    <source>
        <dbReference type="Proteomes" id="UP000724874"/>
    </source>
</evidence>
<feature type="region of interest" description="Disordered" evidence="1">
    <location>
        <begin position="130"/>
        <end position="154"/>
    </location>
</feature>
<proteinExistence type="predicted"/>
<dbReference type="EMBL" id="JADNYJ010000312">
    <property type="protein sequence ID" value="KAF8871332.1"/>
    <property type="molecule type" value="Genomic_DNA"/>
</dbReference>
<keyword evidence="4" id="KW-1185">Reference proteome</keyword>
<accession>A0A9P5TFJ3</accession>
<comment type="caution">
    <text evidence="3">The sequence shown here is derived from an EMBL/GenBank/DDBJ whole genome shotgun (WGS) entry which is preliminary data.</text>
</comment>
<dbReference type="AlphaFoldDB" id="A0A9P5TFJ3"/>
<evidence type="ECO:0000313" key="3">
    <source>
        <dbReference type="EMBL" id="KAF8871332.1"/>
    </source>
</evidence>
<reference evidence="3" key="1">
    <citation type="submission" date="2020-11" db="EMBL/GenBank/DDBJ databases">
        <authorList>
            <consortium name="DOE Joint Genome Institute"/>
            <person name="Ahrendt S."/>
            <person name="Riley R."/>
            <person name="Andreopoulos W."/>
            <person name="LaButti K."/>
            <person name="Pangilinan J."/>
            <person name="Ruiz-duenas F.J."/>
            <person name="Barrasa J.M."/>
            <person name="Sanchez-Garcia M."/>
            <person name="Camarero S."/>
            <person name="Miyauchi S."/>
            <person name="Serrano A."/>
            <person name="Linde D."/>
            <person name="Babiker R."/>
            <person name="Drula E."/>
            <person name="Ayuso-Fernandez I."/>
            <person name="Pacheco R."/>
            <person name="Padilla G."/>
            <person name="Ferreira P."/>
            <person name="Barriuso J."/>
            <person name="Kellner H."/>
            <person name="Castanera R."/>
            <person name="Alfaro M."/>
            <person name="Ramirez L."/>
            <person name="Pisabarro A.G."/>
            <person name="Kuo A."/>
            <person name="Tritt A."/>
            <person name="Lipzen A."/>
            <person name="He G."/>
            <person name="Yan M."/>
            <person name="Ng V."/>
            <person name="Cullen D."/>
            <person name="Martin F."/>
            <person name="Rosso M.-N."/>
            <person name="Henrissat B."/>
            <person name="Hibbett D."/>
            <person name="Martinez A.T."/>
            <person name="Grigoriev I.V."/>
        </authorList>
    </citation>
    <scope>NUCLEOTIDE SEQUENCE</scope>
    <source>
        <strain evidence="3">AH 44721</strain>
    </source>
</reference>
<feature type="compositionally biased region" description="Acidic residues" evidence="1">
    <location>
        <begin position="130"/>
        <end position="145"/>
    </location>
</feature>
<evidence type="ECO:0000256" key="1">
    <source>
        <dbReference type="SAM" id="MobiDB-lite"/>
    </source>
</evidence>